<comment type="subcellular location">
    <subcellularLocation>
        <location evidence="1">Endomembrane system</location>
        <topology evidence="1">Multi-pass membrane protein</topology>
    </subcellularLocation>
</comment>
<dbReference type="Pfam" id="PF04191">
    <property type="entry name" value="PEMT"/>
    <property type="match status" value="1"/>
</dbReference>
<evidence type="ECO:0000313" key="8">
    <source>
        <dbReference type="Proteomes" id="UP000288388"/>
    </source>
</evidence>
<comment type="caution">
    <text evidence="6">The sequence shown here is derived from an EMBL/GenBank/DDBJ whole genome shotgun (WGS) entry which is preliminary data.</text>
</comment>
<keyword evidence="2 5" id="KW-0812">Transmembrane</keyword>
<feature type="transmembrane region" description="Helical" evidence="5">
    <location>
        <begin position="45"/>
        <end position="63"/>
    </location>
</feature>
<dbReference type="EMBL" id="RYZS01000002">
    <property type="protein sequence ID" value="RVU92702.1"/>
    <property type="molecule type" value="Genomic_DNA"/>
</dbReference>
<gene>
    <name evidence="7" type="ORF">AUF17_16340</name>
    <name evidence="6" type="ORF">EK398_19645</name>
</gene>
<dbReference type="PANTHER" id="PTHR12714:SF9">
    <property type="entry name" value="PROTEIN-S-ISOPRENYLCYSTEINE O-METHYLTRANSFERASE"/>
    <property type="match status" value="1"/>
</dbReference>
<reference evidence="6 8" key="2">
    <citation type="submission" date="2018-12" db="EMBL/GenBank/DDBJ databases">
        <title>A novel vanA-carrying plasmid in a clinical isolate of Enterococcus avium.</title>
        <authorList>
            <person name="Bernasconi O.J."/>
            <person name="Luzzaro F."/>
            <person name="Endimiani A."/>
        </authorList>
    </citation>
    <scope>NUCLEOTIDE SEQUENCE [LARGE SCALE GENOMIC DNA]</scope>
    <source>
        <strain evidence="6 8">LC0559/18</strain>
    </source>
</reference>
<dbReference type="Proteomes" id="UP000288388">
    <property type="component" value="Unassembled WGS sequence"/>
</dbReference>
<evidence type="ECO:0000256" key="4">
    <source>
        <dbReference type="ARBA" id="ARBA00023136"/>
    </source>
</evidence>
<reference evidence="7 9" key="1">
    <citation type="submission" date="2017-10" db="EMBL/GenBank/DDBJ databases">
        <title>FDA dAtabase for Regulatory Grade micrObial Sequences (FDA-ARGOS): Supporting development and validation of Infectious Disease Dx tests.</title>
        <authorList>
            <person name="Campos J."/>
            <person name="Goldberg B."/>
            <person name="Tallon L.J."/>
            <person name="Sadzewicz L."/>
            <person name="Sengamalay N."/>
            <person name="Ott S."/>
            <person name="Godinez A."/>
            <person name="Nagaraj S."/>
            <person name="Vyas G."/>
            <person name="Aluvathingal J."/>
            <person name="Nadendla S."/>
            <person name="Geyer C."/>
            <person name="Nandy P."/>
            <person name="Hobson J."/>
            <person name="Sichtig H."/>
        </authorList>
    </citation>
    <scope>NUCLEOTIDE SEQUENCE [LARGE SCALE GENOMIC DNA]</scope>
    <source>
        <strain evidence="7 9">FDAARGOS_185</strain>
    </source>
</reference>
<feature type="transmembrane region" description="Helical" evidence="5">
    <location>
        <begin position="75"/>
        <end position="94"/>
    </location>
</feature>
<dbReference type="PANTHER" id="PTHR12714">
    <property type="entry name" value="PROTEIN-S ISOPRENYLCYSTEINE O-METHYLTRANSFERASE"/>
    <property type="match status" value="1"/>
</dbReference>
<dbReference type="GO" id="GO:0008168">
    <property type="term" value="F:methyltransferase activity"/>
    <property type="evidence" value="ECO:0007669"/>
    <property type="project" value="UniProtKB-KW"/>
</dbReference>
<evidence type="ECO:0000256" key="1">
    <source>
        <dbReference type="ARBA" id="ARBA00004127"/>
    </source>
</evidence>
<feature type="transmembrane region" description="Helical" evidence="5">
    <location>
        <begin position="6"/>
        <end position="24"/>
    </location>
</feature>
<sequence>MLIRVSALLGLTAFYLIYLGKAWVLRKQGIKVNLLGDKQSSREKYFEIVLRFMTGFGALIQFLAPFRFAVNQTGWRYAGLVLTFLGVVLFFIAVKAMGLNWRAGFNEQQRTELVTTGIYRFSRNPAFMAFDLLYLGFALIFPNLLMIVMAVLALFLFDLQIRGEENYLITVFGERYRDYQKAVRRYL</sequence>
<evidence type="ECO:0000256" key="2">
    <source>
        <dbReference type="ARBA" id="ARBA00022692"/>
    </source>
</evidence>
<accession>A0A2N8PUB0</accession>
<evidence type="ECO:0000313" key="7">
    <source>
        <dbReference type="EMBL" id="TRZ28300.1"/>
    </source>
</evidence>
<keyword evidence="3 5" id="KW-1133">Transmembrane helix</keyword>
<dbReference type="Proteomes" id="UP000316316">
    <property type="component" value="Unassembled WGS sequence"/>
</dbReference>
<feature type="transmembrane region" description="Helical" evidence="5">
    <location>
        <begin position="132"/>
        <end position="157"/>
    </location>
</feature>
<dbReference type="EMBL" id="PDXQ01000002">
    <property type="protein sequence ID" value="TRZ28300.1"/>
    <property type="molecule type" value="Genomic_DNA"/>
</dbReference>
<evidence type="ECO:0000256" key="3">
    <source>
        <dbReference type="ARBA" id="ARBA00022989"/>
    </source>
</evidence>
<dbReference type="GO" id="GO:0012505">
    <property type="term" value="C:endomembrane system"/>
    <property type="evidence" value="ECO:0007669"/>
    <property type="project" value="UniProtKB-SubCell"/>
</dbReference>
<organism evidence="6 8">
    <name type="scientific">Enterococcus avium</name>
    <name type="common">Streptococcus avium</name>
    <dbReference type="NCBI Taxonomy" id="33945"/>
    <lineage>
        <taxon>Bacteria</taxon>
        <taxon>Bacillati</taxon>
        <taxon>Bacillota</taxon>
        <taxon>Bacilli</taxon>
        <taxon>Lactobacillales</taxon>
        <taxon>Enterococcaceae</taxon>
        <taxon>Enterococcus</taxon>
    </lineage>
</organism>
<dbReference type="RefSeq" id="WP_049220326.1">
    <property type="nucleotide sequence ID" value="NZ_CABHNH010000034.1"/>
</dbReference>
<evidence type="ECO:0000256" key="5">
    <source>
        <dbReference type="SAM" id="Phobius"/>
    </source>
</evidence>
<evidence type="ECO:0000313" key="6">
    <source>
        <dbReference type="EMBL" id="RVU92702.1"/>
    </source>
</evidence>
<dbReference type="Gene3D" id="1.20.120.1630">
    <property type="match status" value="1"/>
</dbReference>
<evidence type="ECO:0000313" key="9">
    <source>
        <dbReference type="Proteomes" id="UP000316316"/>
    </source>
</evidence>
<dbReference type="GO" id="GO:0032259">
    <property type="term" value="P:methylation"/>
    <property type="evidence" value="ECO:0007669"/>
    <property type="project" value="UniProtKB-KW"/>
</dbReference>
<proteinExistence type="predicted"/>
<keyword evidence="6" id="KW-0808">Transferase</keyword>
<protein>
    <submittedName>
        <fullName evidence="6">Isoprenylcysteine carboxylmethyltransferase family protein</fullName>
    </submittedName>
</protein>
<dbReference type="AlphaFoldDB" id="A0A2N8PUB0"/>
<keyword evidence="6" id="KW-0489">Methyltransferase</keyword>
<name>A0A2N8PUB0_ENTAV</name>
<keyword evidence="4 5" id="KW-0472">Membrane</keyword>
<dbReference type="InterPro" id="IPR007318">
    <property type="entry name" value="Phopholipid_MeTrfase"/>
</dbReference>